<reference evidence="7 8" key="1">
    <citation type="submission" date="2015-10" db="EMBL/GenBank/DDBJ databases">
        <title>Metagenome-Assembled Genomes uncover a global brackish microbiome.</title>
        <authorList>
            <person name="Hugerth L.W."/>
            <person name="Larsson J."/>
            <person name="Alneberg J."/>
            <person name="Lindh M.V."/>
            <person name="Legrand C."/>
            <person name="Pinhassi J."/>
            <person name="Andersson A.F."/>
        </authorList>
    </citation>
    <scope>NUCLEOTIDE SEQUENCE [LARGE SCALE GENOMIC DNA]</scope>
    <source>
        <strain evidence="7">BACL2 MAG-120802-bin41</strain>
    </source>
</reference>
<keyword evidence="6" id="KW-0963">Cytoplasm</keyword>
<comment type="subcellular location">
    <subcellularLocation>
        <location evidence="6">Cytoplasm</location>
    </subcellularLocation>
</comment>
<feature type="binding site" evidence="6">
    <location>
        <position position="56"/>
    </location>
    <ligand>
        <name>S-adenosyl-L-methionine</name>
        <dbReference type="ChEBI" id="CHEBI:59789"/>
    </ligand>
</feature>
<dbReference type="SUPFAM" id="SSF53335">
    <property type="entry name" value="S-adenosyl-L-methionine-dependent methyltransferases"/>
    <property type="match status" value="1"/>
</dbReference>
<keyword evidence="3 6" id="KW-0489">Methyltransferase</keyword>
<dbReference type="HAMAP" id="MF_01007">
    <property type="entry name" value="16SrRNA_methyltr_H"/>
    <property type="match status" value="1"/>
</dbReference>
<dbReference type="InterPro" id="IPR002903">
    <property type="entry name" value="RsmH"/>
</dbReference>
<feature type="binding site" evidence="6">
    <location>
        <position position="83"/>
    </location>
    <ligand>
        <name>S-adenosyl-L-methionine</name>
        <dbReference type="ChEBI" id="CHEBI:59789"/>
    </ligand>
</feature>
<dbReference type="NCBIfam" id="TIGR00006">
    <property type="entry name" value="16S rRNA (cytosine(1402)-N(4))-methyltransferase RsmH"/>
    <property type="match status" value="1"/>
</dbReference>
<sequence length="315" mass="34687">MNLEHTSVLLNRCITVLSTSLENKETPVLVDATLGLGGHSLALLEKFPKLKIIGIDRDKSAIDKASQRLSSHLDRITIFHAVYDQTPKLLDSLGISSVDGILFDLGTSSMQLDQSERGFSYAQSAPLDMRMDQSSGITAQEVIDSYSRGELIRIIRTYGEEKFAQRIVDNIIEARGDNSIKSTSDLADLIKRSIPAPARRLGGNPAKRTFQALRIEVNQELAILERAIPACLERLNIGGRMVVMSFQSLEDKIVKNFFTQATESKTPLGLPVEIKALSAKFSLVFNGSQKASEDEISDNSRAKSVRLRAIQRVAA</sequence>
<evidence type="ECO:0000256" key="3">
    <source>
        <dbReference type="ARBA" id="ARBA00022603"/>
    </source>
</evidence>
<feature type="binding site" evidence="6">
    <location>
        <begin position="37"/>
        <end position="39"/>
    </location>
    <ligand>
        <name>S-adenosyl-L-methionine</name>
        <dbReference type="ChEBI" id="CHEBI:59789"/>
    </ligand>
</feature>
<comment type="catalytic activity">
    <reaction evidence="6">
        <text>cytidine(1402) in 16S rRNA + S-adenosyl-L-methionine = N(4)-methylcytidine(1402) in 16S rRNA + S-adenosyl-L-homocysteine + H(+)</text>
        <dbReference type="Rhea" id="RHEA:42928"/>
        <dbReference type="Rhea" id="RHEA-COMP:10286"/>
        <dbReference type="Rhea" id="RHEA-COMP:10287"/>
        <dbReference type="ChEBI" id="CHEBI:15378"/>
        <dbReference type="ChEBI" id="CHEBI:57856"/>
        <dbReference type="ChEBI" id="CHEBI:59789"/>
        <dbReference type="ChEBI" id="CHEBI:74506"/>
        <dbReference type="ChEBI" id="CHEBI:82748"/>
        <dbReference type="EC" id="2.1.1.199"/>
    </reaction>
</comment>
<feature type="binding site" evidence="6">
    <location>
        <position position="111"/>
    </location>
    <ligand>
        <name>S-adenosyl-L-methionine</name>
        <dbReference type="ChEBI" id="CHEBI:59789"/>
    </ligand>
</feature>
<dbReference type="Proteomes" id="UP000053941">
    <property type="component" value="Unassembled WGS sequence"/>
</dbReference>
<accession>A0A0R2NZJ9</accession>
<dbReference type="PIRSF" id="PIRSF004486">
    <property type="entry name" value="MraW"/>
    <property type="match status" value="1"/>
</dbReference>
<protein>
    <recommendedName>
        <fullName evidence="6">Ribosomal RNA small subunit methyltransferase H</fullName>
        <ecNumber evidence="6">2.1.1.199</ecNumber>
    </recommendedName>
    <alternativeName>
        <fullName evidence="6">16S rRNA m(4)C1402 methyltransferase</fullName>
    </alternativeName>
    <alternativeName>
        <fullName evidence="6">rRNA (cytosine-N(4)-)-methyltransferase RsmH</fullName>
    </alternativeName>
</protein>
<evidence type="ECO:0000313" key="7">
    <source>
        <dbReference type="EMBL" id="KRO31369.1"/>
    </source>
</evidence>
<dbReference type="SUPFAM" id="SSF81799">
    <property type="entry name" value="Putative methyltransferase TM0872, insert domain"/>
    <property type="match status" value="1"/>
</dbReference>
<evidence type="ECO:0000256" key="2">
    <source>
        <dbReference type="ARBA" id="ARBA00022552"/>
    </source>
</evidence>
<dbReference type="PANTHER" id="PTHR11265">
    <property type="entry name" value="S-ADENOSYL-METHYLTRANSFERASE MRAW"/>
    <property type="match status" value="1"/>
</dbReference>
<gene>
    <name evidence="6" type="primary">rsmH</name>
    <name evidence="7" type="ORF">ABR60_02880</name>
</gene>
<keyword evidence="5 6" id="KW-0949">S-adenosyl-L-methionine</keyword>
<evidence type="ECO:0000256" key="1">
    <source>
        <dbReference type="ARBA" id="ARBA00010396"/>
    </source>
</evidence>
<dbReference type="GO" id="GO:0005737">
    <property type="term" value="C:cytoplasm"/>
    <property type="evidence" value="ECO:0007669"/>
    <property type="project" value="UniProtKB-SubCell"/>
</dbReference>
<comment type="similarity">
    <text evidence="1 6">Belongs to the methyltransferase superfamily. RsmH family.</text>
</comment>
<evidence type="ECO:0000256" key="4">
    <source>
        <dbReference type="ARBA" id="ARBA00022679"/>
    </source>
</evidence>
<evidence type="ECO:0000256" key="5">
    <source>
        <dbReference type="ARBA" id="ARBA00022691"/>
    </source>
</evidence>
<dbReference type="InterPro" id="IPR023397">
    <property type="entry name" value="SAM-dep_MeTrfase_MraW_recog"/>
</dbReference>
<dbReference type="Pfam" id="PF01795">
    <property type="entry name" value="Methyltransf_5"/>
    <property type="match status" value="1"/>
</dbReference>
<name>A0A0R2NZJ9_9ACTN</name>
<feature type="binding site" evidence="6">
    <location>
        <position position="104"/>
    </location>
    <ligand>
        <name>S-adenosyl-L-methionine</name>
        <dbReference type="ChEBI" id="CHEBI:59789"/>
    </ligand>
</feature>
<comment type="function">
    <text evidence="6">Specifically methylates the N4 position of cytidine in position 1402 (C1402) of 16S rRNA.</text>
</comment>
<comment type="caution">
    <text evidence="7">The sequence shown here is derived from an EMBL/GenBank/DDBJ whole genome shotgun (WGS) entry which is preliminary data.</text>
</comment>
<dbReference type="GO" id="GO:0070475">
    <property type="term" value="P:rRNA base methylation"/>
    <property type="evidence" value="ECO:0007669"/>
    <property type="project" value="UniProtKB-UniRule"/>
</dbReference>
<dbReference type="Gene3D" id="1.10.150.170">
    <property type="entry name" value="Putative methyltransferase TM0872, insert domain"/>
    <property type="match status" value="1"/>
</dbReference>
<proteinExistence type="inferred from homology"/>
<dbReference type="GO" id="GO:0071424">
    <property type="term" value="F:rRNA (cytosine-N4-)-methyltransferase activity"/>
    <property type="evidence" value="ECO:0007669"/>
    <property type="project" value="UniProtKB-UniRule"/>
</dbReference>
<dbReference type="PANTHER" id="PTHR11265:SF0">
    <property type="entry name" value="12S RRNA N4-METHYLCYTIDINE METHYLTRANSFERASE"/>
    <property type="match status" value="1"/>
</dbReference>
<keyword evidence="4 6" id="KW-0808">Transferase</keyword>
<dbReference type="InterPro" id="IPR029063">
    <property type="entry name" value="SAM-dependent_MTases_sf"/>
</dbReference>
<dbReference type="EMBL" id="LIAS01000003">
    <property type="protein sequence ID" value="KRO31369.1"/>
    <property type="molecule type" value="Genomic_DNA"/>
</dbReference>
<keyword evidence="2 6" id="KW-0698">rRNA processing</keyword>
<organism evidence="7 8">
    <name type="scientific">Actinobacteria bacterium BACL2 MAG-120802-bin41</name>
    <dbReference type="NCBI Taxonomy" id="1655568"/>
    <lineage>
        <taxon>Bacteria</taxon>
        <taxon>Bacillati</taxon>
        <taxon>Actinomycetota</taxon>
        <taxon>Actinomycetes</taxon>
        <taxon>Actinomycetes incertae sedis</taxon>
        <taxon>ac1 cluster</taxon>
    </lineage>
</organism>
<dbReference type="AlphaFoldDB" id="A0A0R2NZJ9"/>
<evidence type="ECO:0000256" key="6">
    <source>
        <dbReference type="HAMAP-Rule" id="MF_01007"/>
    </source>
</evidence>
<dbReference type="EC" id="2.1.1.199" evidence="6"/>
<evidence type="ECO:0000313" key="8">
    <source>
        <dbReference type="Proteomes" id="UP000053941"/>
    </source>
</evidence>
<dbReference type="Gene3D" id="3.40.50.150">
    <property type="entry name" value="Vaccinia Virus protein VP39"/>
    <property type="match status" value="1"/>
</dbReference>